<keyword evidence="1" id="KW-1133">Transmembrane helix</keyword>
<keyword evidence="1" id="KW-0472">Membrane</keyword>
<evidence type="ECO:0000256" key="1">
    <source>
        <dbReference type="SAM" id="Phobius"/>
    </source>
</evidence>
<evidence type="ECO:0000313" key="3">
    <source>
        <dbReference type="Proteomes" id="UP001500897"/>
    </source>
</evidence>
<accession>A0ABP5JZB6</accession>
<evidence type="ECO:0000313" key="2">
    <source>
        <dbReference type="EMBL" id="GAA2122230.1"/>
    </source>
</evidence>
<feature type="transmembrane region" description="Helical" evidence="1">
    <location>
        <begin position="172"/>
        <end position="194"/>
    </location>
</feature>
<dbReference type="RefSeq" id="WP_344558569.1">
    <property type="nucleotide sequence ID" value="NZ_BAAANS010000084.1"/>
</dbReference>
<feature type="transmembrane region" description="Helical" evidence="1">
    <location>
        <begin position="301"/>
        <end position="319"/>
    </location>
</feature>
<gene>
    <name evidence="2" type="ORF">GCM10009759_72590</name>
</gene>
<dbReference type="EMBL" id="BAAANS010000084">
    <property type="protein sequence ID" value="GAA2122230.1"/>
    <property type="molecule type" value="Genomic_DNA"/>
</dbReference>
<organism evidence="2 3">
    <name type="scientific">Kitasatospora saccharophila</name>
    <dbReference type="NCBI Taxonomy" id="407973"/>
    <lineage>
        <taxon>Bacteria</taxon>
        <taxon>Bacillati</taxon>
        <taxon>Actinomycetota</taxon>
        <taxon>Actinomycetes</taxon>
        <taxon>Kitasatosporales</taxon>
        <taxon>Streptomycetaceae</taxon>
        <taxon>Kitasatospora</taxon>
    </lineage>
</organism>
<dbReference type="Proteomes" id="UP001500897">
    <property type="component" value="Unassembled WGS sequence"/>
</dbReference>
<protein>
    <submittedName>
        <fullName evidence="2">Uncharacterized protein</fullName>
    </submittedName>
</protein>
<proteinExistence type="predicted"/>
<keyword evidence="3" id="KW-1185">Reference proteome</keyword>
<name>A0ABP5JZB6_9ACTN</name>
<feature type="transmembrane region" description="Helical" evidence="1">
    <location>
        <begin position="270"/>
        <end position="289"/>
    </location>
</feature>
<reference evidence="3" key="1">
    <citation type="journal article" date="2019" name="Int. J. Syst. Evol. Microbiol.">
        <title>The Global Catalogue of Microorganisms (GCM) 10K type strain sequencing project: providing services to taxonomists for standard genome sequencing and annotation.</title>
        <authorList>
            <consortium name="The Broad Institute Genomics Platform"/>
            <consortium name="The Broad Institute Genome Sequencing Center for Infectious Disease"/>
            <person name="Wu L."/>
            <person name="Ma J."/>
        </authorList>
    </citation>
    <scope>NUCLEOTIDE SEQUENCE [LARGE SCALE GENOMIC DNA]</scope>
    <source>
        <strain evidence="3">JCM 14559</strain>
    </source>
</reference>
<comment type="caution">
    <text evidence="2">The sequence shown here is derived from an EMBL/GenBank/DDBJ whole genome shotgun (WGS) entry which is preliminary data.</text>
</comment>
<sequence>MSSADRSNGTDRHPTPEYRWYSTPWHTHAVARIDYLQSQFDEERTLANGDHDTRDLIDSASEILAKARASAAKHSPLGASKEHTWTSIHAAEILLFQISIDGNGFHRRAATIPNLLRYLGPSFQHREKIEEICARSMDAEAPPSPQEREALLGALIEAYRNRDREFVRIRNITITLFVSTFLTFVLAAALPLLLWSGLLAPLDLCFAPTGGPVCASGVHGLTQVGSIKDVVLIEACGILGATLTALLSLHEWRGTVTPYKIQLASASLKIPSGALSAVIGITMIRAGFIPGLTDLDSSTQILAWAIVFGASQHLITRLVDNRIRDVLPDENGSSAKP</sequence>
<keyword evidence="1" id="KW-0812">Transmembrane</keyword>
<feature type="transmembrane region" description="Helical" evidence="1">
    <location>
        <begin position="230"/>
        <end position="249"/>
    </location>
</feature>